<dbReference type="PROSITE" id="PS50889">
    <property type="entry name" value="S4"/>
    <property type="match status" value="1"/>
</dbReference>
<keyword evidence="1" id="KW-0694">RNA-binding</keyword>
<dbReference type="EMBL" id="FR824058">
    <property type="protein sequence ID" value="CCA15633.1"/>
    <property type="molecule type" value="Genomic_DNA"/>
</dbReference>
<gene>
    <name evidence="4" type="primary">AlNc14C13G1552</name>
    <name evidence="4" type="ORF">ALNC14_017760</name>
</gene>
<dbReference type="InterPro" id="IPR006224">
    <property type="entry name" value="PsdUridine_synth_RluA-like_CS"/>
</dbReference>
<reference evidence="4" key="2">
    <citation type="submission" date="2011-02" db="EMBL/GenBank/DDBJ databases">
        <authorList>
            <person name="MacLean D."/>
        </authorList>
    </citation>
    <scope>NUCLEOTIDE SEQUENCE</scope>
</reference>
<evidence type="ECO:0000256" key="1">
    <source>
        <dbReference type="PROSITE-ProRule" id="PRU00182"/>
    </source>
</evidence>
<dbReference type="GO" id="GO:0003723">
    <property type="term" value="F:RNA binding"/>
    <property type="evidence" value="ECO:0007669"/>
    <property type="project" value="UniProtKB-KW"/>
</dbReference>
<dbReference type="Gene3D" id="3.30.2350.10">
    <property type="entry name" value="Pseudouridine synthase"/>
    <property type="match status" value="1"/>
</dbReference>
<sequence>MDSKLAAPTPLDPMLSEDTKATEKRQIEPFDNKPASKKQRRERFQTPKPEYIIQNGYRLVKPYVYEYQAFAKERWYQRELFDVLTTEFGAYTSQYYDLAVRSGRVTVNHSIVSQTYRIQNGDFIVHRTHRHEPPVSSDHIPIVYEDDELLVVSKPCSIPTHPCGAYRHNSLHSILLHQIPVESFLHVVHRLDRLTSGIVIFAKTAAAAKKLSTEMTKRQVHKTYLAGVKGFIPSQWDEESKKQQNEIKERAKQICEASEISFSKKQIRVKCPLKCLSHKNGVWECHKDGKESETIFERDQLTVPVENRDVSCVLRCFPVTGRTHQIRLHLQLIGLPIANDPCYGGELHFGSKTTPLDTKDKKESLPDERNTKDGQELYQHVGENVDSFMRRICQRCQDHADITAYNEAHEHCSGIWLHALEYEIDEKKFTAPLPSWACQL</sequence>
<dbReference type="Pfam" id="PF00849">
    <property type="entry name" value="PseudoU_synth_2"/>
    <property type="match status" value="1"/>
</dbReference>
<dbReference type="InterPro" id="IPR006145">
    <property type="entry name" value="PsdUridine_synth_RsuA/RluA"/>
</dbReference>
<protein>
    <submittedName>
        <fullName evidence="4">RNA pseudouridylate synthase putative</fullName>
    </submittedName>
</protein>
<dbReference type="PANTHER" id="PTHR21600">
    <property type="entry name" value="MITOCHONDRIAL RNA PSEUDOURIDINE SYNTHASE"/>
    <property type="match status" value="1"/>
</dbReference>
<dbReference type="SUPFAM" id="SSF55120">
    <property type="entry name" value="Pseudouridine synthase"/>
    <property type="match status" value="1"/>
</dbReference>
<dbReference type="PROSITE" id="PS01129">
    <property type="entry name" value="PSI_RLU"/>
    <property type="match status" value="1"/>
</dbReference>
<proteinExistence type="predicted"/>
<dbReference type="AlphaFoldDB" id="F0W3J0"/>
<evidence type="ECO:0000313" key="4">
    <source>
        <dbReference type="EMBL" id="CCA15633.1"/>
    </source>
</evidence>
<accession>F0W3J0</accession>
<evidence type="ECO:0000256" key="2">
    <source>
        <dbReference type="SAM" id="MobiDB-lite"/>
    </source>
</evidence>
<dbReference type="InterPro" id="IPR050188">
    <property type="entry name" value="RluA_PseudoU_synthase"/>
</dbReference>
<feature type="compositionally biased region" description="Basic and acidic residues" evidence="2">
    <location>
        <begin position="357"/>
        <end position="374"/>
    </location>
</feature>
<feature type="compositionally biased region" description="Basic and acidic residues" evidence="2">
    <location>
        <begin position="17"/>
        <end position="31"/>
    </location>
</feature>
<dbReference type="InterPro" id="IPR020103">
    <property type="entry name" value="PsdUridine_synth_cat_dom_sf"/>
</dbReference>
<feature type="domain" description="Pseudouridine synthase RsuA/RluA-like" evidence="3">
    <location>
        <begin position="149"/>
        <end position="331"/>
    </location>
</feature>
<name>F0W3J0_9STRA</name>
<organism evidence="4">
    <name type="scientific">Albugo laibachii Nc14</name>
    <dbReference type="NCBI Taxonomy" id="890382"/>
    <lineage>
        <taxon>Eukaryota</taxon>
        <taxon>Sar</taxon>
        <taxon>Stramenopiles</taxon>
        <taxon>Oomycota</taxon>
        <taxon>Peronosporomycetes</taxon>
        <taxon>Albuginales</taxon>
        <taxon>Albuginaceae</taxon>
        <taxon>Albugo</taxon>
    </lineage>
</organism>
<dbReference type="GO" id="GO:0000455">
    <property type="term" value="P:enzyme-directed rRNA pseudouridine synthesis"/>
    <property type="evidence" value="ECO:0007669"/>
    <property type="project" value="TreeGrafter"/>
</dbReference>
<feature type="region of interest" description="Disordered" evidence="2">
    <location>
        <begin position="1"/>
        <end position="47"/>
    </location>
</feature>
<reference evidence="4" key="1">
    <citation type="journal article" date="2011" name="PLoS Biol.">
        <title>Gene gain and loss during evolution of obligate parasitism in the white rust pathogen of Arabidopsis thaliana.</title>
        <authorList>
            <person name="Kemen E."/>
            <person name="Gardiner A."/>
            <person name="Schultz-Larsen T."/>
            <person name="Kemen A.C."/>
            <person name="Balmuth A.L."/>
            <person name="Robert-Seilaniantz A."/>
            <person name="Bailey K."/>
            <person name="Holub E."/>
            <person name="Studholme D.J."/>
            <person name="Maclean D."/>
            <person name="Jones J.D."/>
        </authorList>
    </citation>
    <scope>NUCLEOTIDE SEQUENCE</scope>
</reference>
<feature type="region of interest" description="Disordered" evidence="2">
    <location>
        <begin position="354"/>
        <end position="374"/>
    </location>
</feature>
<dbReference type="GO" id="GO:0009982">
    <property type="term" value="F:pseudouridine synthase activity"/>
    <property type="evidence" value="ECO:0007669"/>
    <property type="project" value="InterPro"/>
</dbReference>
<dbReference type="HOGENOM" id="CLU_016902_12_4_1"/>
<dbReference type="PANTHER" id="PTHR21600:SF40">
    <property type="entry name" value="PSEUDOURIDYLATE SYNTHASE RPUSD2"/>
    <property type="match status" value="1"/>
</dbReference>
<evidence type="ECO:0000259" key="3">
    <source>
        <dbReference type="Pfam" id="PF00849"/>
    </source>
</evidence>